<evidence type="ECO:0008006" key="4">
    <source>
        <dbReference type="Google" id="ProtNLM"/>
    </source>
</evidence>
<dbReference type="EMBL" id="AVPE01000006">
    <property type="protein sequence ID" value="KGX92377.1"/>
    <property type="molecule type" value="Genomic_DNA"/>
</dbReference>
<dbReference type="OrthoDB" id="9789346at2"/>
<evidence type="ECO:0000313" key="3">
    <source>
        <dbReference type="Proteomes" id="UP000030528"/>
    </source>
</evidence>
<keyword evidence="1" id="KW-1133">Transmembrane helix</keyword>
<feature type="transmembrane region" description="Helical" evidence="1">
    <location>
        <begin position="64"/>
        <end position="85"/>
    </location>
</feature>
<keyword evidence="1" id="KW-0812">Transmembrane</keyword>
<feature type="transmembrane region" description="Helical" evidence="1">
    <location>
        <begin position="31"/>
        <end position="52"/>
    </location>
</feature>
<keyword evidence="3" id="KW-1185">Reference proteome</keyword>
<dbReference type="InterPro" id="IPR006750">
    <property type="entry name" value="YdcZ"/>
</dbReference>
<keyword evidence="1" id="KW-0472">Membrane</keyword>
<reference evidence="2 3" key="1">
    <citation type="submission" date="2013-08" db="EMBL/GenBank/DDBJ databases">
        <authorList>
            <person name="Huang J."/>
            <person name="Wang G."/>
        </authorList>
    </citation>
    <scope>NUCLEOTIDE SEQUENCE [LARGE SCALE GENOMIC DNA]</scope>
    <source>
        <strain evidence="2 3">JSM 076056</strain>
    </source>
</reference>
<organism evidence="2 3">
    <name type="scientific">Pontibacillus halophilus JSM 076056 = DSM 19796</name>
    <dbReference type="NCBI Taxonomy" id="1385510"/>
    <lineage>
        <taxon>Bacteria</taxon>
        <taxon>Bacillati</taxon>
        <taxon>Bacillota</taxon>
        <taxon>Bacilli</taxon>
        <taxon>Bacillales</taxon>
        <taxon>Bacillaceae</taxon>
        <taxon>Pontibacillus</taxon>
    </lineage>
</organism>
<dbReference type="PANTHER" id="PTHR34821:SF3">
    <property type="entry name" value="MEMBRANE PROTEIN"/>
    <property type="match status" value="1"/>
</dbReference>
<dbReference type="GO" id="GO:0005886">
    <property type="term" value="C:plasma membrane"/>
    <property type="evidence" value="ECO:0007669"/>
    <property type="project" value="TreeGrafter"/>
</dbReference>
<comment type="caution">
    <text evidence="2">The sequence shown here is derived from an EMBL/GenBank/DDBJ whole genome shotgun (WGS) entry which is preliminary data.</text>
</comment>
<dbReference type="Proteomes" id="UP000030528">
    <property type="component" value="Unassembled WGS sequence"/>
</dbReference>
<protein>
    <recommendedName>
        <fullName evidence="4">DMT family transporter</fullName>
    </recommendedName>
</protein>
<evidence type="ECO:0000256" key="1">
    <source>
        <dbReference type="SAM" id="Phobius"/>
    </source>
</evidence>
<dbReference type="eggNOG" id="COG3238">
    <property type="taxonomic scope" value="Bacteria"/>
</dbReference>
<gene>
    <name evidence="2" type="ORF">N781_16650</name>
</gene>
<dbReference type="AlphaFoldDB" id="A0A0A5I960"/>
<dbReference type="PANTHER" id="PTHR34821">
    <property type="entry name" value="INNER MEMBRANE PROTEIN YDCZ"/>
    <property type="match status" value="1"/>
</dbReference>
<dbReference type="RefSeq" id="WP_026800478.1">
    <property type="nucleotide sequence ID" value="NZ_AULI01000008.1"/>
</dbReference>
<feature type="transmembrane region" description="Helical" evidence="1">
    <location>
        <begin position="91"/>
        <end position="109"/>
    </location>
</feature>
<evidence type="ECO:0000313" key="2">
    <source>
        <dbReference type="EMBL" id="KGX92377.1"/>
    </source>
</evidence>
<dbReference type="Pfam" id="PF04657">
    <property type="entry name" value="DMT_YdcZ"/>
    <property type="match status" value="1"/>
</dbReference>
<accession>A0A0A5I960</accession>
<dbReference type="STRING" id="1385510.GCA_000425205_02104"/>
<sequence length="141" mass="15403">MKGLLFSLAAGLCITMQGVFNARLSDELGGWQTTSLNQLVGLLFAIIMYIIMRDGRKEGFKEVPKVYLFGGTFGVIVVFAELTAMKMMGPAFAISILLVSQLLTAYLIESNGWFGQTKVRVTKPQLVGVSMMILGVVVFNL</sequence>
<name>A0A0A5I960_9BACI</name>
<proteinExistence type="predicted"/>